<evidence type="ECO:0000259" key="1">
    <source>
        <dbReference type="Pfam" id="PF04230"/>
    </source>
</evidence>
<dbReference type="RefSeq" id="WP_106523356.1">
    <property type="nucleotide sequence ID" value="NZ_PYGD01000005.1"/>
</dbReference>
<dbReference type="OrthoDB" id="9799278at2"/>
<dbReference type="Pfam" id="PF04230">
    <property type="entry name" value="PS_pyruv_trans"/>
    <property type="match status" value="1"/>
</dbReference>
<accession>A0A2P8D2L0</accession>
<keyword evidence="3" id="KW-1185">Reference proteome</keyword>
<dbReference type="AlphaFoldDB" id="A0A2P8D2L0"/>
<dbReference type="GO" id="GO:0016740">
    <property type="term" value="F:transferase activity"/>
    <property type="evidence" value="ECO:0007669"/>
    <property type="project" value="UniProtKB-KW"/>
</dbReference>
<keyword evidence="2" id="KW-0808">Transferase</keyword>
<evidence type="ECO:0000313" key="2">
    <source>
        <dbReference type="EMBL" id="PSK91455.1"/>
    </source>
</evidence>
<dbReference type="Proteomes" id="UP000240572">
    <property type="component" value="Unassembled WGS sequence"/>
</dbReference>
<comment type="caution">
    <text evidence="2">The sequence shown here is derived from an EMBL/GenBank/DDBJ whole genome shotgun (WGS) entry which is preliminary data.</text>
</comment>
<evidence type="ECO:0000313" key="3">
    <source>
        <dbReference type="Proteomes" id="UP000240572"/>
    </source>
</evidence>
<gene>
    <name evidence="2" type="ORF">B0I18_10538</name>
</gene>
<proteinExistence type="predicted"/>
<feature type="domain" description="Polysaccharide pyruvyl transferase" evidence="1">
    <location>
        <begin position="14"/>
        <end position="310"/>
    </location>
</feature>
<protein>
    <submittedName>
        <fullName evidence="2">Polysaccharide pyruvyl transferase</fullName>
    </submittedName>
</protein>
<dbReference type="EMBL" id="PYGD01000005">
    <property type="protein sequence ID" value="PSK91455.1"/>
    <property type="molecule type" value="Genomic_DNA"/>
</dbReference>
<dbReference type="InterPro" id="IPR007345">
    <property type="entry name" value="Polysacch_pyruvyl_Trfase"/>
</dbReference>
<name>A0A2P8D2L0_9BACT</name>
<reference evidence="2 3" key="1">
    <citation type="submission" date="2018-03" db="EMBL/GenBank/DDBJ databases">
        <title>Genomic Encyclopedia of Type Strains, Phase III (KMG-III): the genomes of soil and plant-associated and newly described type strains.</title>
        <authorList>
            <person name="Whitman W."/>
        </authorList>
    </citation>
    <scope>NUCLEOTIDE SEQUENCE [LARGE SCALE GENOMIC DNA]</scope>
    <source>
        <strain evidence="2 3">CGMCC 1.12700</strain>
    </source>
</reference>
<organism evidence="2 3">
    <name type="scientific">Taibaiella chishuiensis</name>
    <dbReference type="NCBI Taxonomy" id="1434707"/>
    <lineage>
        <taxon>Bacteria</taxon>
        <taxon>Pseudomonadati</taxon>
        <taxon>Bacteroidota</taxon>
        <taxon>Chitinophagia</taxon>
        <taxon>Chitinophagales</taxon>
        <taxon>Chitinophagaceae</taxon>
        <taxon>Taibaiella</taxon>
    </lineage>
</organism>
<sequence length="375" mass="43038">MKIGIMTFWESQSNYGQILQVFALQTFLEQNGHEAFVIRYKLVAPAARKKTILERVRDFKLTRFVNNRRYKGKKAFEQLKKPRQFDVFKKDYLKFSTGEYQSVPQLVATPPEADVYIAGSDQVWNNSFSVSCEAFLLGFGGQQTKRLSYAASFGKKELDPVTTQLFERHIGKFNDVSVREKSGLEICRKLGVAGTWVPDPTLLFNREEWLKLLGITEQPAAAGKEKHVLLYTLGNSAIKDKRQYIQYAQQTAGQNVVHVSANEDYAGAHYLTIQEWVAAIHKADFIITNSFHGVVFCIICNRNFVVLPNSGHAAGMNERIDSLLGRLDLTDHLMYAFDRERLDKLRMKKINWHPVNQTIKDWQEDALAFFQRNLN</sequence>